<dbReference type="InterPro" id="IPR009912">
    <property type="entry name" value="DUF1451"/>
</dbReference>
<dbReference type="Proteomes" id="UP000236721">
    <property type="component" value="Unassembled WGS sequence"/>
</dbReference>
<name>A0A1H5UPA6_9VIBR</name>
<evidence type="ECO:0000313" key="2">
    <source>
        <dbReference type="Proteomes" id="UP000236721"/>
    </source>
</evidence>
<accession>A0A1H5UPA6</accession>
<dbReference type="OrthoDB" id="3174978at2"/>
<dbReference type="RefSeq" id="WP_103879222.1">
    <property type="nucleotide sequence ID" value="NZ_FNVG01000003.1"/>
</dbReference>
<dbReference type="AlphaFoldDB" id="A0A1H5UPA6"/>
<keyword evidence="2" id="KW-1185">Reference proteome</keyword>
<evidence type="ECO:0000313" key="1">
    <source>
        <dbReference type="EMBL" id="SEF76879.1"/>
    </source>
</evidence>
<protein>
    <submittedName>
        <fullName evidence="1">Zinc-ribbon containing domain-containing protein</fullName>
    </submittedName>
</protein>
<organism evidence="1 2">
    <name type="scientific">Vibrio hangzhouensis</name>
    <dbReference type="NCBI Taxonomy" id="462991"/>
    <lineage>
        <taxon>Bacteria</taxon>
        <taxon>Pseudomonadati</taxon>
        <taxon>Pseudomonadota</taxon>
        <taxon>Gammaproteobacteria</taxon>
        <taxon>Vibrionales</taxon>
        <taxon>Vibrionaceae</taxon>
        <taxon>Vibrio</taxon>
    </lineage>
</organism>
<proteinExistence type="predicted"/>
<dbReference type="NCBIfam" id="NF008261">
    <property type="entry name" value="PRK11032.1"/>
    <property type="match status" value="1"/>
</dbReference>
<sequence>MPKRKTSYEEMIEDVVDNLKHSPEELQHILEKSGQVVEAANDMTKDEMALISAYVKSDLKEFADNYEESKSGPFYLMIANSVWQGLLEITDRTKVEWVELFQDLEHQGVYTSGEMIGLGVLVCEECGHKTEYNHPTTISDCPKCGHNTFNRQALKP</sequence>
<gene>
    <name evidence="1" type="ORF">SAMN04488244_103264</name>
</gene>
<dbReference type="Pfam" id="PF07295">
    <property type="entry name" value="DUF1451"/>
    <property type="match status" value="1"/>
</dbReference>
<dbReference type="EMBL" id="FNVG01000003">
    <property type="protein sequence ID" value="SEF76879.1"/>
    <property type="molecule type" value="Genomic_DNA"/>
</dbReference>
<reference evidence="2" key="1">
    <citation type="submission" date="2016-10" db="EMBL/GenBank/DDBJ databases">
        <authorList>
            <person name="Varghese N."/>
            <person name="Submissions S."/>
        </authorList>
    </citation>
    <scope>NUCLEOTIDE SEQUENCE [LARGE SCALE GENOMIC DNA]</scope>
    <source>
        <strain evidence="2">CGMCC 1.7062</strain>
    </source>
</reference>